<evidence type="ECO:0000313" key="3">
    <source>
        <dbReference type="Proteomes" id="UP001234178"/>
    </source>
</evidence>
<comment type="caution">
    <text evidence="2">The sequence shown here is derived from an EMBL/GenBank/DDBJ whole genome shotgun (WGS) entry which is preliminary data.</text>
</comment>
<dbReference type="Proteomes" id="UP001234178">
    <property type="component" value="Unassembled WGS sequence"/>
</dbReference>
<organism evidence="2 3">
    <name type="scientific">Daphnia magna</name>
    <dbReference type="NCBI Taxonomy" id="35525"/>
    <lineage>
        <taxon>Eukaryota</taxon>
        <taxon>Metazoa</taxon>
        <taxon>Ecdysozoa</taxon>
        <taxon>Arthropoda</taxon>
        <taxon>Crustacea</taxon>
        <taxon>Branchiopoda</taxon>
        <taxon>Diplostraca</taxon>
        <taxon>Cladocera</taxon>
        <taxon>Anomopoda</taxon>
        <taxon>Daphniidae</taxon>
        <taxon>Daphnia</taxon>
    </lineage>
</organism>
<protein>
    <submittedName>
        <fullName evidence="2">Uncharacterized protein</fullName>
    </submittedName>
</protein>
<dbReference type="EMBL" id="JAOYFB010000001">
    <property type="protein sequence ID" value="KAK4003379.1"/>
    <property type="molecule type" value="Genomic_DNA"/>
</dbReference>
<sequence>MKREEQREVMMSICADFGVDRGADQYPPIPLLPSNSLPLYPASDHRWIGAAASASSNSGQRPAEKKDANKN</sequence>
<evidence type="ECO:0000313" key="2">
    <source>
        <dbReference type="EMBL" id="KAK4003379.1"/>
    </source>
</evidence>
<feature type="region of interest" description="Disordered" evidence="1">
    <location>
        <begin position="51"/>
        <end position="71"/>
    </location>
</feature>
<proteinExistence type="predicted"/>
<keyword evidence="3" id="KW-1185">Reference proteome</keyword>
<feature type="compositionally biased region" description="Basic and acidic residues" evidence="1">
    <location>
        <begin position="62"/>
        <end position="71"/>
    </location>
</feature>
<name>A0ABQ9YRY6_9CRUS</name>
<gene>
    <name evidence="2" type="ORF">OUZ56_005146</name>
</gene>
<reference evidence="2 3" key="1">
    <citation type="journal article" date="2023" name="Nucleic Acids Res.">
        <title>The hologenome of Daphnia magna reveals possible DNA methylation and microbiome-mediated evolution of the host genome.</title>
        <authorList>
            <person name="Chaturvedi A."/>
            <person name="Li X."/>
            <person name="Dhandapani V."/>
            <person name="Marshall H."/>
            <person name="Kissane S."/>
            <person name="Cuenca-Cambronero M."/>
            <person name="Asole G."/>
            <person name="Calvet F."/>
            <person name="Ruiz-Romero M."/>
            <person name="Marangio P."/>
            <person name="Guigo R."/>
            <person name="Rago D."/>
            <person name="Mirbahai L."/>
            <person name="Eastwood N."/>
            <person name="Colbourne J.K."/>
            <person name="Zhou J."/>
            <person name="Mallon E."/>
            <person name="Orsini L."/>
        </authorList>
    </citation>
    <scope>NUCLEOTIDE SEQUENCE [LARGE SCALE GENOMIC DNA]</scope>
    <source>
        <strain evidence="2">LRV0_1</strain>
    </source>
</reference>
<evidence type="ECO:0000256" key="1">
    <source>
        <dbReference type="SAM" id="MobiDB-lite"/>
    </source>
</evidence>
<accession>A0ABQ9YRY6</accession>